<proteinExistence type="predicted"/>
<keyword evidence="1" id="KW-0547">Nucleotide-binding</keyword>
<dbReference type="InterPro" id="IPR011990">
    <property type="entry name" value="TPR-like_helical_dom_sf"/>
</dbReference>
<accession>A0A7W7CIR0</accession>
<dbReference type="RefSeq" id="WP_185008906.1">
    <property type="nucleotide sequence ID" value="NZ_JACHMH010000001.1"/>
</dbReference>
<comment type="caution">
    <text evidence="4">The sequence shown here is derived from an EMBL/GenBank/DDBJ whole genome shotgun (WGS) entry which is preliminary data.</text>
</comment>
<name>A0A7W7CIR0_9PSEU</name>
<dbReference type="GO" id="GO:0005737">
    <property type="term" value="C:cytoplasm"/>
    <property type="evidence" value="ECO:0007669"/>
    <property type="project" value="TreeGrafter"/>
</dbReference>
<reference evidence="4 5" key="1">
    <citation type="submission" date="2020-08" db="EMBL/GenBank/DDBJ databases">
        <title>Sequencing the genomes of 1000 actinobacteria strains.</title>
        <authorList>
            <person name="Klenk H.-P."/>
        </authorList>
    </citation>
    <scope>NUCLEOTIDE SEQUENCE [LARGE SCALE GENOMIC DNA]</scope>
    <source>
        <strain evidence="4 5">DSM 44230</strain>
    </source>
</reference>
<keyword evidence="4" id="KW-0238">DNA-binding</keyword>
<dbReference type="Gene3D" id="3.40.50.300">
    <property type="entry name" value="P-loop containing nucleotide triphosphate hydrolases"/>
    <property type="match status" value="1"/>
</dbReference>
<dbReference type="GO" id="GO:0005524">
    <property type="term" value="F:ATP binding"/>
    <property type="evidence" value="ECO:0007669"/>
    <property type="project" value="UniProtKB-KW"/>
</dbReference>
<dbReference type="PROSITE" id="PS50043">
    <property type="entry name" value="HTH_LUXR_2"/>
    <property type="match status" value="1"/>
</dbReference>
<dbReference type="PANTHER" id="PTHR16305:SF35">
    <property type="entry name" value="TRANSCRIPTIONAL ACTIVATOR DOMAIN"/>
    <property type="match status" value="1"/>
</dbReference>
<dbReference type="CDD" id="cd06170">
    <property type="entry name" value="LuxR_C_like"/>
    <property type="match status" value="1"/>
</dbReference>
<gene>
    <name evidence="4" type="ORF">HNR67_008077</name>
</gene>
<dbReference type="InterPro" id="IPR036388">
    <property type="entry name" value="WH-like_DNA-bd_sf"/>
</dbReference>
<keyword evidence="5" id="KW-1185">Reference proteome</keyword>
<dbReference type="PANTHER" id="PTHR16305">
    <property type="entry name" value="TESTICULAR SOLUBLE ADENYLYL CYCLASE"/>
    <property type="match status" value="1"/>
</dbReference>
<evidence type="ECO:0000256" key="1">
    <source>
        <dbReference type="ARBA" id="ARBA00022741"/>
    </source>
</evidence>
<dbReference type="InterPro" id="IPR000792">
    <property type="entry name" value="Tscrpt_reg_LuxR_C"/>
</dbReference>
<dbReference type="Pfam" id="PF00196">
    <property type="entry name" value="GerE"/>
    <property type="match status" value="1"/>
</dbReference>
<evidence type="ECO:0000313" key="5">
    <source>
        <dbReference type="Proteomes" id="UP000533598"/>
    </source>
</evidence>
<dbReference type="Pfam" id="PF13191">
    <property type="entry name" value="AAA_16"/>
    <property type="match status" value="1"/>
</dbReference>
<dbReference type="GO" id="GO:0006355">
    <property type="term" value="P:regulation of DNA-templated transcription"/>
    <property type="evidence" value="ECO:0007669"/>
    <property type="project" value="InterPro"/>
</dbReference>
<dbReference type="Proteomes" id="UP000533598">
    <property type="component" value="Unassembled WGS sequence"/>
</dbReference>
<dbReference type="GO" id="GO:0004016">
    <property type="term" value="F:adenylate cyclase activity"/>
    <property type="evidence" value="ECO:0007669"/>
    <property type="project" value="TreeGrafter"/>
</dbReference>
<organism evidence="4 5">
    <name type="scientific">Crossiella cryophila</name>
    <dbReference type="NCBI Taxonomy" id="43355"/>
    <lineage>
        <taxon>Bacteria</taxon>
        <taxon>Bacillati</taxon>
        <taxon>Actinomycetota</taxon>
        <taxon>Actinomycetes</taxon>
        <taxon>Pseudonocardiales</taxon>
        <taxon>Pseudonocardiaceae</taxon>
        <taxon>Crossiella</taxon>
    </lineage>
</organism>
<dbReference type="AlphaFoldDB" id="A0A7W7CIR0"/>
<dbReference type="SUPFAM" id="SSF46894">
    <property type="entry name" value="C-terminal effector domain of the bipartite response regulators"/>
    <property type="match status" value="1"/>
</dbReference>
<dbReference type="Gene3D" id="1.10.10.10">
    <property type="entry name" value="Winged helix-like DNA-binding domain superfamily/Winged helix DNA-binding domain"/>
    <property type="match status" value="1"/>
</dbReference>
<sequence>MTRQRPWMPERDTRLIGRSAELTMVRDLLADVRGGLPRAVLVTGTAGMGKSNLLRAVAELAEESGLLVLSAQAAPVERDFAFGVVRQLLEPVLLTVPAECRERLLAGPAVLAERVLGWEGLPGAAERPALDTYAALHGLFRFTANLAATAPLVIAVDDVESTDPPSLRWLAYLRRRLHGLPVLLAMARGAGREVADPVALNDLTTASVPLALTGLAGGDCADLLAAVFGEPVAPEFAAACAAATGGNPYLLGELAHSMYAAGIPPAAEYAAGIPEFSERHLAQLLLPRVHAQPIEVTRLARAVAVLGVAELDLAAAVADLSPAEAAEAARELTGLGIFADGKPLTFAHGLVATALGAEAGPADRETAHARAAAHLHAAAAPAEQIAAHLAATPPGALAGDWITDTLVRAARGAAANGAPDLAVRCLRRALAEPQPTAQRDELRLELALTELQIDPEPGIRRLTQLTGEDLDPVLGARAAHALAQELGEADRHPEAIALLEAAVPRVEPHDPELARQLRLSVLCLQVDDCHVQPDLPARLAGLRGAPGSMRASRFADTMLAFQAAVGGSSAAEADPLALRAWAQRGLAPATGAHAELAERWEFAYLIAALFVLERLDLAEAHCTELLTQARRLGYSLRAAAALGLRAQVRCRRGALAEAETDARAALAVLDELRSGTRSSTIFAVSTLVEILLERGEIAAAADLLHARGLADELPAGWRYNYLLLVRGLLRASMGDLSGGLADLEQCGKRFQDRGVTNRAVLVWRSCAVPLYLLTGQRERAEQLAAEELALARRWGGPGPLGVALRTAALTAPEAERLDLLTESVRLLETSPARAQLARSLAELALHLGARGKTTQAGALFRRALRLAEDCGADVLADAVRRQAAGLTEARRGGEPVDGGELTPHELRIAEQVVRGRTNREIAQGFQVTSRAVEQHLTRIYRKLGIARRSQLAAALLSRNGGQSWVRRAPGGD</sequence>
<dbReference type="InterPro" id="IPR016032">
    <property type="entry name" value="Sig_transdc_resp-reg_C-effctor"/>
</dbReference>
<evidence type="ECO:0000313" key="4">
    <source>
        <dbReference type="EMBL" id="MBB4681959.1"/>
    </source>
</evidence>
<dbReference type="GO" id="GO:0003677">
    <property type="term" value="F:DNA binding"/>
    <property type="evidence" value="ECO:0007669"/>
    <property type="project" value="UniProtKB-KW"/>
</dbReference>
<feature type="domain" description="HTH luxR-type" evidence="3">
    <location>
        <begin position="894"/>
        <end position="959"/>
    </location>
</feature>
<evidence type="ECO:0000259" key="3">
    <source>
        <dbReference type="PROSITE" id="PS50043"/>
    </source>
</evidence>
<dbReference type="SMART" id="SM00421">
    <property type="entry name" value="HTH_LUXR"/>
    <property type="match status" value="1"/>
</dbReference>
<evidence type="ECO:0000256" key="2">
    <source>
        <dbReference type="ARBA" id="ARBA00022840"/>
    </source>
</evidence>
<dbReference type="SUPFAM" id="SSF52540">
    <property type="entry name" value="P-loop containing nucleoside triphosphate hydrolases"/>
    <property type="match status" value="1"/>
</dbReference>
<dbReference type="InterPro" id="IPR027417">
    <property type="entry name" value="P-loop_NTPase"/>
</dbReference>
<keyword evidence="2" id="KW-0067">ATP-binding</keyword>
<dbReference type="EMBL" id="JACHMH010000001">
    <property type="protein sequence ID" value="MBB4681959.1"/>
    <property type="molecule type" value="Genomic_DNA"/>
</dbReference>
<protein>
    <submittedName>
        <fullName evidence="4">DNA-binding CsgD family transcriptional regulator</fullName>
    </submittedName>
</protein>
<dbReference type="InterPro" id="IPR041664">
    <property type="entry name" value="AAA_16"/>
</dbReference>
<dbReference type="SUPFAM" id="SSF48452">
    <property type="entry name" value="TPR-like"/>
    <property type="match status" value="1"/>
</dbReference>